<organism evidence="5 6">
    <name type="scientific">Lymnaea stagnalis</name>
    <name type="common">Great pond snail</name>
    <name type="synonym">Helix stagnalis</name>
    <dbReference type="NCBI Taxonomy" id="6523"/>
    <lineage>
        <taxon>Eukaryota</taxon>
        <taxon>Metazoa</taxon>
        <taxon>Spiralia</taxon>
        <taxon>Lophotrochozoa</taxon>
        <taxon>Mollusca</taxon>
        <taxon>Gastropoda</taxon>
        <taxon>Heterobranchia</taxon>
        <taxon>Euthyneura</taxon>
        <taxon>Panpulmonata</taxon>
        <taxon>Hygrophila</taxon>
        <taxon>Lymnaeoidea</taxon>
        <taxon>Lymnaeidae</taxon>
        <taxon>Lymnaea</taxon>
    </lineage>
</organism>
<gene>
    <name evidence="5" type="ORF">GSLYS_00016853001</name>
</gene>
<dbReference type="Gene3D" id="1.10.1490.10">
    <property type="entry name" value="C-terminal domain of DFF45/ICAD (DFF-C domain)"/>
    <property type="match status" value="1"/>
</dbReference>
<dbReference type="Pfam" id="PF09033">
    <property type="entry name" value="DFF-C"/>
    <property type="match status" value="1"/>
</dbReference>
<comment type="caution">
    <text evidence="5">The sequence shown here is derived from an EMBL/GenBank/DDBJ whole genome shotgun (WGS) entry which is preliminary data.</text>
</comment>
<dbReference type="Proteomes" id="UP001497497">
    <property type="component" value="Unassembled WGS sequence"/>
</dbReference>
<dbReference type="SMART" id="SM00266">
    <property type="entry name" value="CAD"/>
    <property type="match status" value="1"/>
</dbReference>
<sequence>MAKYESAVVKRDILPVTSEEISIKADNKRPFKVWSSDHSIKKSVVVSSLQDLIYSGCEKLKISPPVRVVLEDGTEVDDEEYFSFLPDNTILILSVSNGRDEVDTAITSDSINDPILHLAKILRKDLQNIIHFTDEDLQRLVDADTEQLAQLLDSSKSIVSSIQDGCQRHLDDRAQTKEALELLKLYHEANQHTPHINNTDKKRKFDENDS</sequence>
<dbReference type="PANTHER" id="PTHR12306">
    <property type="entry name" value="CELL DEATH ACTIVATOR CIDE"/>
    <property type="match status" value="1"/>
</dbReference>
<accession>A0AAV2IAJ9</accession>
<dbReference type="InterPro" id="IPR015121">
    <property type="entry name" value="DNA_fragmentation_mid_dom"/>
</dbReference>
<evidence type="ECO:0000256" key="2">
    <source>
        <dbReference type="PROSITE-ProRule" id="PRU00447"/>
    </source>
</evidence>
<protein>
    <recommendedName>
        <fullName evidence="4">CIDE-N domain-containing protein</fullName>
    </recommendedName>
</protein>
<feature type="compositionally biased region" description="Basic and acidic residues" evidence="3">
    <location>
        <begin position="198"/>
        <end position="210"/>
    </location>
</feature>
<reference evidence="5 6" key="1">
    <citation type="submission" date="2024-04" db="EMBL/GenBank/DDBJ databases">
        <authorList>
            <consortium name="Genoscope - CEA"/>
            <person name="William W."/>
        </authorList>
    </citation>
    <scope>NUCLEOTIDE SEQUENCE [LARGE SCALE GENOMIC DNA]</scope>
</reference>
<dbReference type="InterPro" id="IPR027296">
    <property type="entry name" value="DFF-C"/>
</dbReference>
<dbReference type="GO" id="GO:0006915">
    <property type="term" value="P:apoptotic process"/>
    <property type="evidence" value="ECO:0007669"/>
    <property type="project" value="UniProtKB-UniRule"/>
</dbReference>
<feature type="domain" description="CIDE-N" evidence="4">
    <location>
        <begin position="27"/>
        <end position="102"/>
    </location>
</feature>
<evidence type="ECO:0000259" key="4">
    <source>
        <dbReference type="PROSITE" id="PS51135"/>
    </source>
</evidence>
<dbReference type="Gene3D" id="3.10.20.10">
    <property type="match status" value="1"/>
</dbReference>
<proteinExistence type="predicted"/>
<evidence type="ECO:0000256" key="1">
    <source>
        <dbReference type="ARBA" id="ARBA00022703"/>
    </source>
</evidence>
<dbReference type="SUPFAM" id="SSF54277">
    <property type="entry name" value="CAD &amp; PB1 domains"/>
    <property type="match status" value="1"/>
</dbReference>
<dbReference type="PANTHER" id="PTHR12306:SF15">
    <property type="entry name" value="DNAATION FACTOR-RELATED PROTEIN 1, ISOFORM B-RELATED"/>
    <property type="match status" value="1"/>
</dbReference>
<dbReference type="GO" id="GO:0042981">
    <property type="term" value="P:regulation of apoptotic process"/>
    <property type="evidence" value="ECO:0007669"/>
    <property type="project" value="TreeGrafter"/>
</dbReference>
<dbReference type="PROSITE" id="PS51135">
    <property type="entry name" value="CIDE_N"/>
    <property type="match status" value="1"/>
</dbReference>
<dbReference type="AlphaFoldDB" id="A0AAV2IAJ9"/>
<dbReference type="InterPro" id="IPR003508">
    <property type="entry name" value="CIDE-N_dom"/>
</dbReference>
<dbReference type="SUPFAM" id="SSF81783">
    <property type="entry name" value="C-terminal domain of DFF45/ICAD (DFF-C domain)"/>
    <property type="match status" value="1"/>
</dbReference>
<evidence type="ECO:0000313" key="5">
    <source>
        <dbReference type="EMBL" id="CAL1543319.1"/>
    </source>
</evidence>
<evidence type="ECO:0000313" key="6">
    <source>
        <dbReference type="Proteomes" id="UP001497497"/>
    </source>
</evidence>
<keyword evidence="1 2" id="KW-0053">Apoptosis</keyword>
<dbReference type="EMBL" id="CAXITT010000540">
    <property type="protein sequence ID" value="CAL1543319.1"/>
    <property type="molecule type" value="Genomic_DNA"/>
</dbReference>
<dbReference type="Pfam" id="PF02017">
    <property type="entry name" value="CIDE-N"/>
    <property type="match status" value="1"/>
</dbReference>
<evidence type="ECO:0000256" key="3">
    <source>
        <dbReference type="SAM" id="MobiDB-lite"/>
    </source>
</evidence>
<feature type="region of interest" description="Disordered" evidence="3">
    <location>
        <begin position="191"/>
        <end position="210"/>
    </location>
</feature>
<name>A0AAV2IAJ9_LYMST</name>
<keyword evidence="6" id="KW-1185">Reference proteome</keyword>